<gene>
    <name evidence="2" type="ORF">ACFPQ9_10665</name>
</gene>
<comment type="caution">
    <text evidence="2">The sequence shown here is derived from an EMBL/GenBank/DDBJ whole genome shotgun (WGS) entry which is preliminary data.</text>
</comment>
<sequence length="73" mass="7925">MFRVRRTRLDDKAPAAGAADEADRHILIDDRHITDTGAIALELVLNALPPVEGGRDRASEPRPKSDPGKARQG</sequence>
<dbReference type="Proteomes" id="UP001596263">
    <property type="component" value="Unassembled WGS sequence"/>
</dbReference>
<reference evidence="3" key="1">
    <citation type="journal article" date="2019" name="Int. J. Syst. Evol. Microbiol.">
        <title>The Global Catalogue of Microorganisms (GCM) 10K type strain sequencing project: providing services to taxonomists for standard genome sequencing and annotation.</title>
        <authorList>
            <consortium name="The Broad Institute Genomics Platform"/>
            <consortium name="The Broad Institute Genome Sequencing Center for Infectious Disease"/>
            <person name="Wu L."/>
            <person name="Ma J."/>
        </authorList>
    </citation>
    <scope>NUCLEOTIDE SEQUENCE [LARGE SCALE GENOMIC DNA]</scope>
    <source>
        <strain evidence="3">KCTC 42586</strain>
    </source>
</reference>
<evidence type="ECO:0000313" key="3">
    <source>
        <dbReference type="Proteomes" id="UP001596263"/>
    </source>
</evidence>
<name>A0ABW0CGI4_STRCD</name>
<proteinExistence type="predicted"/>
<evidence type="ECO:0000256" key="1">
    <source>
        <dbReference type="SAM" id="MobiDB-lite"/>
    </source>
</evidence>
<feature type="region of interest" description="Disordered" evidence="1">
    <location>
        <begin position="1"/>
        <end position="20"/>
    </location>
</feature>
<keyword evidence="3" id="KW-1185">Reference proteome</keyword>
<protein>
    <submittedName>
        <fullName evidence="2">Uncharacterized protein</fullName>
    </submittedName>
</protein>
<organism evidence="2 3">
    <name type="scientific">Streptomyces coerulescens</name>
    <dbReference type="NCBI Taxonomy" id="29304"/>
    <lineage>
        <taxon>Bacteria</taxon>
        <taxon>Bacillati</taxon>
        <taxon>Actinomycetota</taxon>
        <taxon>Actinomycetes</taxon>
        <taxon>Kitasatosporales</taxon>
        <taxon>Streptomycetaceae</taxon>
        <taxon>Streptomyces</taxon>
    </lineage>
</organism>
<feature type="region of interest" description="Disordered" evidence="1">
    <location>
        <begin position="50"/>
        <end position="73"/>
    </location>
</feature>
<accession>A0ABW0CGI4</accession>
<evidence type="ECO:0000313" key="2">
    <source>
        <dbReference type="EMBL" id="MFC5214287.1"/>
    </source>
</evidence>
<feature type="compositionally biased region" description="Basic and acidic residues" evidence="1">
    <location>
        <begin position="53"/>
        <end position="73"/>
    </location>
</feature>
<dbReference type="RefSeq" id="WP_380850339.1">
    <property type="nucleotide sequence ID" value="NZ_JBHSKM010000005.1"/>
</dbReference>
<dbReference type="EMBL" id="JBHSKM010000005">
    <property type="protein sequence ID" value="MFC5214287.1"/>
    <property type="molecule type" value="Genomic_DNA"/>
</dbReference>